<accession>A0AAV6X6X8</accession>
<gene>
    <name evidence="1" type="ORF">BUALT_Bualt07G0030700</name>
</gene>
<dbReference type="AlphaFoldDB" id="A0AAV6X6X8"/>
<proteinExistence type="predicted"/>
<keyword evidence="2" id="KW-1185">Reference proteome</keyword>
<sequence>MFLYGDKASKSPDRTNEVTGVFAEQCVTLAKELALPLINLWAKMQETNGWQKKILSEAGFSDLPFDPPPPPPPPLLPHSQKLMEKIPIKPLCNNVLQCVIHSLFGEFRIFLTKTIDICCRFSHL</sequence>
<evidence type="ECO:0000313" key="2">
    <source>
        <dbReference type="Proteomes" id="UP000826271"/>
    </source>
</evidence>
<dbReference type="InterPro" id="IPR036514">
    <property type="entry name" value="SGNH_hydro_sf"/>
</dbReference>
<dbReference type="EMBL" id="WHWC01000007">
    <property type="protein sequence ID" value="KAG8378881.1"/>
    <property type="molecule type" value="Genomic_DNA"/>
</dbReference>
<comment type="caution">
    <text evidence="1">The sequence shown here is derived from an EMBL/GenBank/DDBJ whole genome shotgun (WGS) entry which is preliminary data.</text>
</comment>
<protein>
    <submittedName>
        <fullName evidence="1">Uncharacterized protein</fullName>
    </submittedName>
</protein>
<dbReference type="Proteomes" id="UP000826271">
    <property type="component" value="Unassembled WGS sequence"/>
</dbReference>
<name>A0AAV6X6X8_9LAMI</name>
<evidence type="ECO:0000313" key="1">
    <source>
        <dbReference type="EMBL" id="KAG8378881.1"/>
    </source>
</evidence>
<organism evidence="1 2">
    <name type="scientific">Buddleja alternifolia</name>
    <dbReference type="NCBI Taxonomy" id="168488"/>
    <lineage>
        <taxon>Eukaryota</taxon>
        <taxon>Viridiplantae</taxon>
        <taxon>Streptophyta</taxon>
        <taxon>Embryophyta</taxon>
        <taxon>Tracheophyta</taxon>
        <taxon>Spermatophyta</taxon>
        <taxon>Magnoliopsida</taxon>
        <taxon>eudicotyledons</taxon>
        <taxon>Gunneridae</taxon>
        <taxon>Pentapetalae</taxon>
        <taxon>asterids</taxon>
        <taxon>lamiids</taxon>
        <taxon>Lamiales</taxon>
        <taxon>Scrophulariaceae</taxon>
        <taxon>Buddlejeae</taxon>
        <taxon>Buddleja</taxon>
    </lineage>
</organism>
<reference evidence="1" key="1">
    <citation type="submission" date="2019-10" db="EMBL/GenBank/DDBJ databases">
        <authorList>
            <person name="Zhang R."/>
            <person name="Pan Y."/>
            <person name="Wang J."/>
            <person name="Ma R."/>
            <person name="Yu S."/>
        </authorList>
    </citation>
    <scope>NUCLEOTIDE SEQUENCE</scope>
    <source>
        <strain evidence="1">LA-IB0</strain>
        <tissue evidence="1">Leaf</tissue>
    </source>
</reference>
<dbReference type="Gene3D" id="3.40.50.1110">
    <property type="entry name" value="SGNH hydrolase"/>
    <property type="match status" value="1"/>
</dbReference>